<comment type="caution">
    <text evidence="3">The sequence shown here is derived from an EMBL/GenBank/DDBJ whole genome shotgun (WGS) entry which is preliminary data.</text>
</comment>
<feature type="compositionally biased region" description="Low complexity" evidence="1">
    <location>
        <begin position="86"/>
        <end position="103"/>
    </location>
</feature>
<dbReference type="CDD" id="cd00093">
    <property type="entry name" value="HTH_XRE"/>
    <property type="match status" value="1"/>
</dbReference>
<dbReference type="Pfam" id="PF13560">
    <property type="entry name" value="HTH_31"/>
    <property type="match status" value="1"/>
</dbReference>
<feature type="domain" description="HTH cro/C1-type" evidence="2">
    <location>
        <begin position="12"/>
        <end position="66"/>
    </location>
</feature>
<evidence type="ECO:0000256" key="1">
    <source>
        <dbReference type="SAM" id="MobiDB-lite"/>
    </source>
</evidence>
<protein>
    <recommendedName>
        <fullName evidence="2">HTH cro/C1-type domain-containing protein</fullName>
    </recommendedName>
</protein>
<keyword evidence="4" id="KW-1185">Reference proteome</keyword>
<organism evidence="3 4">
    <name type="scientific">Nocardioides dubius</name>
    <dbReference type="NCBI Taxonomy" id="317019"/>
    <lineage>
        <taxon>Bacteria</taxon>
        <taxon>Bacillati</taxon>
        <taxon>Actinomycetota</taxon>
        <taxon>Actinomycetes</taxon>
        <taxon>Propionibacteriales</taxon>
        <taxon>Nocardioidaceae</taxon>
        <taxon>Nocardioides</taxon>
    </lineage>
</organism>
<dbReference type="PROSITE" id="PS50943">
    <property type="entry name" value="HTH_CROC1"/>
    <property type="match status" value="1"/>
</dbReference>
<dbReference type="SUPFAM" id="SSF47413">
    <property type="entry name" value="lambda repressor-like DNA-binding domains"/>
    <property type="match status" value="1"/>
</dbReference>
<evidence type="ECO:0000313" key="3">
    <source>
        <dbReference type="EMBL" id="GAA1112859.1"/>
    </source>
</evidence>
<dbReference type="InterPro" id="IPR010982">
    <property type="entry name" value="Lambda_DNA-bd_dom_sf"/>
</dbReference>
<proteinExistence type="predicted"/>
<dbReference type="SMART" id="SM00530">
    <property type="entry name" value="HTH_XRE"/>
    <property type="match status" value="1"/>
</dbReference>
<accession>A0ABN1U2N7</accession>
<dbReference type="InterPro" id="IPR001387">
    <property type="entry name" value="Cro/C1-type_HTH"/>
</dbReference>
<evidence type="ECO:0000313" key="4">
    <source>
        <dbReference type="Proteomes" id="UP001501581"/>
    </source>
</evidence>
<gene>
    <name evidence="3" type="ORF">GCM10009668_38310</name>
</gene>
<sequence>MLNLNQVLGNHVQQRREALGLSRHAVAITMGHSPEWLRYLEMGRGTPQLRDVVRLAMILGCTSDELLCVKCGAIDPYSDLRDGAEAEQAADAAEADAGSTEGAPGADSAAEGP</sequence>
<evidence type="ECO:0000259" key="2">
    <source>
        <dbReference type="PROSITE" id="PS50943"/>
    </source>
</evidence>
<feature type="region of interest" description="Disordered" evidence="1">
    <location>
        <begin position="82"/>
        <end position="113"/>
    </location>
</feature>
<name>A0ABN1U2N7_9ACTN</name>
<dbReference type="EMBL" id="BAAALG010000014">
    <property type="protein sequence ID" value="GAA1112859.1"/>
    <property type="molecule type" value="Genomic_DNA"/>
</dbReference>
<dbReference type="RefSeq" id="WP_343996512.1">
    <property type="nucleotide sequence ID" value="NZ_BAAALG010000014.1"/>
</dbReference>
<dbReference type="Gene3D" id="1.10.260.40">
    <property type="entry name" value="lambda repressor-like DNA-binding domains"/>
    <property type="match status" value="1"/>
</dbReference>
<reference evidence="3 4" key="1">
    <citation type="journal article" date="2019" name="Int. J. Syst. Evol. Microbiol.">
        <title>The Global Catalogue of Microorganisms (GCM) 10K type strain sequencing project: providing services to taxonomists for standard genome sequencing and annotation.</title>
        <authorList>
            <consortium name="The Broad Institute Genomics Platform"/>
            <consortium name="The Broad Institute Genome Sequencing Center for Infectious Disease"/>
            <person name="Wu L."/>
            <person name="Ma J."/>
        </authorList>
    </citation>
    <scope>NUCLEOTIDE SEQUENCE [LARGE SCALE GENOMIC DNA]</scope>
    <source>
        <strain evidence="3 4">JCM 13008</strain>
    </source>
</reference>
<dbReference type="Proteomes" id="UP001501581">
    <property type="component" value="Unassembled WGS sequence"/>
</dbReference>